<feature type="domain" description="ABC transporter" evidence="5">
    <location>
        <begin position="4"/>
        <end position="254"/>
    </location>
</feature>
<keyword evidence="2" id="KW-0813">Transport</keyword>
<comment type="similarity">
    <text evidence="1">Belongs to the ABC transporter superfamily.</text>
</comment>
<dbReference type="PANTHER" id="PTHR43776">
    <property type="entry name" value="TRANSPORT ATP-BINDING PROTEIN"/>
    <property type="match status" value="1"/>
</dbReference>
<dbReference type="EMBL" id="FNQT01000001">
    <property type="protein sequence ID" value="SDZ84497.1"/>
    <property type="molecule type" value="Genomic_DNA"/>
</dbReference>
<dbReference type="InterPro" id="IPR003593">
    <property type="entry name" value="AAA+_ATPase"/>
</dbReference>
<accession>A0A1H3WBL4</accession>
<dbReference type="CDD" id="cd03257">
    <property type="entry name" value="ABC_NikE_OppD_transporters"/>
    <property type="match status" value="1"/>
</dbReference>
<dbReference type="GO" id="GO:0005524">
    <property type="term" value="F:ATP binding"/>
    <property type="evidence" value="ECO:0007669"/>
    <property type="project" value="UniProtKB-KW"/>
</dbReference>
<dbReference type="Proteomes" id="UP000236755">
    <property type="component" value="Unassembled WGS sequence"/>
</dbReference>
<protein>
    <submittedName>
        <fullName evidence="6">Peptide/nickel transport system ATP-binding protein</fullName>
    </submittedName>
</protein>
<name>A0A1H3WBL4_9EURY</name>
<dbReference type="Pfam" id="PF00005">
    <property type="entry name" value="ABC_tran"/>
    <property type="match status" value="1"/>
</dbReference>
<dbReference type="SUPFAM" id="SSF52540">
    <property type="entry name" value="P-loop containing nucleoside triphosphate hydrolases"/>
    <property type="match status" value="1"/>
</dbReference>
<dbReference type="PROSITE" id="PS50893">
    <property type="entry name" value="ABC_TRANSPORTER_2"/>
    <property type="match status" value="1"/>
</dbReference>
<gene>
    <name evidence="6" type="ORF">SAMN04488065_0732</name>
</gene>
<evidence type="ECO:0000313" key="6">
    <source>
        <dbReference type="EMBL" id="SDZ84497.1"/>
    </source>
</evidence>
<dbReference type="InterPro" id="IPR017871">
    <property type="entry name" value="ABC_transporter-like_CS"/>
</dbReference>
<dbReference type="GO" id="GO:0016887">
    <property type="term" value="F:ATP hydrolysis activity"/>
    <property type="evidence" value="ECO:0007669"/>
    <property type="project" value="InterPro"/>
</dbReference>
<evidence type="ECO:0000256" key="4">
    <source>
        <dbReference type="ARBA" id="ARBA00022840"/>
    </source>
</evidence>
<dbReference type="GO" id="GO:0055085">
    <property type="term" value="P:transmembrane transport"/>
    <property type="evidence" value="ECO:0007669"/>
    <property type="project" value="UniProtKB-ARBA"/>
</dbReference>
<dbReference type="InterPro" id="IPR050319">
    <property type="entry name" value="ABC_transp_ATP-bind"/>
</dbReference>
<evidence type="ECO:0000256" key="1">
    <source>
        <dbReference type="ARBA" id="ARBA00005417"/>
    </source>
</evidence>
<keyword evidence="7" id="KW-1185">Reference proteome</keyword>
<dbReference type="STRING" id="555874.SAMN04488065_0732"/>
<evidence type="ECO:0000256" key="3">
    <source>
        <dbReference type="ARBA" id="ARBA00022741"/>
    </source>
</evidence>
<keyword evidence="4 6" id="KW-0067">ATP-binding</keyword>
<dbReference type="Gene3D" id="3.40.50.300">
    <property type="entry name" value="P-loop containing nucleotide triphosphate hydrolases"/>
    <property type="match status" value="1"/>
</dbReference>
<dbReference type="PANTHER" id="PTHR43776:SF7">
    <property type="entry name" value="D,D-DIPEPTIDE TRANSPORT ATP-BINDING PROTEIN DDPF-RELATED"/>
    <property type="match status" value="1"/>
</dbReference>
<dbReference type="AlphaFoldDB" id="A0A1H3WBL4"/>
<evidence type="ECO:0000259" key="5">
    <source>
        <dbReference type="PROSITE" id="PS50893"/>
    </source>
</evidence>
<dbReference type="PROSITE" id="PS00211">
    <property type="entry name" value="ABC_TRANSPORTER_1"/>
    <property type="match status" value="1"/>
</dbReference>
<dbReference type="InterPro" id="IPR027417">
    <property type="entry name" value="P-loop_NTPase"/>
</dbReference>
<reference evidence="6 7" key="1">
    <citation type="submission" date="2016-10" db="EMBL/GenBank/DDBJ databases">
        <authorList>
            <person name="de Groot N.N."/>
        </authorList>
    </citation>
    <scope>NUCLEOTIDE SEQUENCE [LARGE SCALE GENOMIC DNA]</scope>
    <source>
        <strain evidence="6 7">CGMCC 1.8712</strain>
    </source>
</reference>
<evidence type="ECO:0000256" key="2">
    <source>
        <dbReference type="ARBA" id="ARBA00022448"/>
    </source>
</evidence>
<dbReference type="InterPro" id="IPR013563">
    <property type="entry name" value="Oligopep_ABC_C"/>
</dbReference>
<dbReference type="FunFam" id="3.40.50.300:FF:000016">
    <property type="entry name" value="Oligopeptide ABC transporter ATP-binding component"/>
    <property type="match status" value="1"/>
</dbReference>
<dbReference type="InterPro" id="IPR003439">
    <property type="entry name" value="ABC_transporter-like_ATP-bd"/>
</dbReference>
<organism evidence="6 7">
    <name type="scientific">Haloplanus vescus</name>
    <dbReference type="NCBI Taxonomy" id="555874"/>
    <lineage>
        <taxon>Archaea</taxon>
        <taxon>Methanobacteriati</taxon>
        <taxon>Methanobacteriota</taxon>
        <taxon>Stenosarchaea group</taxon>
        <taxon>Halobacteria</taxon>
        <taxon>Halobacteriales</taxon>
        <taxon>Haloferacaceae</taxon>
        <taxon>Haloplanus</taxon>
    </lineage>
</organism>
<evidence type="ECO:0000313" key="7">
    <source>
        <dbReference type="Proteomes" id="UP000236755"/>
    </source>
</evidence>
<dbReference type="Pfam" id="PF08352">
    <property type="entry name" value="oligo_HPY"/>
    <property type="match status" value="1"/>
</dbReference>
<dbReference type="OrthoDB" id="18209at2157"/>
<dbReference type="SMART" id="SM00382">
    <property type="entry name" value="AAA"/>
    <property type="match status" value="1"/>
</dbReference>
<dbReference type="NCBIfam" id="TIGR01727">
    <property type="entry name" value="oligo_HPY"/>
    <property type="match status" value="1"/>
</dbReference>
<proteinExistence type="inferred from homology"/>
<sequence>MTLLEVQGLKKHFPLEEGLLSGLLGDDRAVKAVDGVDFSVDAGEALTLVGESGCGKTTSVLSALRHQDPTDGLVRFKGKDIATYNKKALRSEAQLIYQDQQDTLNPTMSVGEAIAEAIRVHDIVPDDEVDARVDELLERVGIAPSDKHQRPSAFSGGQKQRIAIARALAVEPSLLVADEPVSGLDVSVQAQILNRLMDLQEEFGLGLIYVTHNLGIARKISDTIGVMYLGQIVEYGDVDDIFEDPQHPYTQALLSANPIPDPTADRERIVLQGDMPDPIDVDEHGCAFAPRCPEATEECETAEMGLEPFEDDEGHLVDCIHR</sequence>
<keyword evidence="3" id="KW-0547">Nucleotide-binding</keyword>
<dbReference type="GO" id="GO:0015833">
    <property type="term" value="P:peptide transport"/>
    <property type="evidence" value="ECO:0007669"/>
    <property type="project" value="InterPro"/>
</dbReference>
<dbReference type="RefSeq" id="WP_176791171.1">
    <property type="nucleotide sequence ID" value="NZ_FNQT01000001.1"/>
</dbReference>